<dbReference type="SUPFAM" id="SSF52540">
    <property type="entry name" value="P-loop containing nucleoside triphosphate hydrolases"/>
    <property type="match status" value="1"/>
</dbReference>
<evidence type="ECO:0000256" key="1">
    <source>
        <dbReference type="ARBA" id="ARBA00004651"/>
    </source>
</evidence>
<feature type="transmembrane region" description="Helical" evidence="7">
    <location>
        <begin position="265"/>
        <end position="284"/>
    </location>
</feature>
<evidence type="ECO:0000313" key="10">
    <source>
        <dbReference type="EMBL" id="MBN7795485.1"/>
    </source>
</evidence>
<proteinExistence type="predicted"/>
<dbReference type="SUPFAM" id="SSF90123">
    <property type="entry name" value="ABC transporter transmembrane region"/>
    <property type="match status" value="1"/>
</dbReference>
<feature type="transmembrane region" description="Helical" evidence="7">
    <location>
        <begin position="290"/>
        <end position="308"/>
    </location>
</feature>
<dbReference type="InterPro" id="IPR036640">
    <property type="entry name" value="ABC1_TM_sf"/>
</dbReference>
<evidence type="ECO:0000313" key="11">
    <source>
        <dbReference type="Proteomes" id="UP000664303"/>
    </source>
</evidence>
<organism evidence="10 11">
    <name type="scientific">Parahaliea mediterranea</name>
    <dbReference type="NCBI Taxonomy" id="651086"/>
    <lineage>
        <taxon>Bacteria</taxon>
        <taxon>Pseudomonadati</taxon>
        <taxon>Pseudomonadota</taxon>
        <taxon>Gammaproteobacteria</taxon>
        <taxon>Cellvibrionales</taxon>
        <taxon>Halieaceae</taxon>
        <taxon>Parahaliea</taxon>
    </lineage>
</organism>
<dbReference type="Proteomes" id="UP000664303">
    <property type="component" value="Unassembled WGS sequence"/>
</dbReference>
<evidence type="ECO:0000256" key="7">
    <source>
        <dbReference type="SAM" id="Phobius"/>
    </source>
</evidence>
<dbReference type="GO" id="GO:0005886">
    <property type="term" value="C:plasma membrane"/>
    <property type="evidence" value="ECO:0007669"/>
    <property type="project" value="UniProtKB-SubCell"/>
</dbReference>
<dbReference type="InterPro" id="IPR027417">
    <property type="entry name" value="P-loop_NTPase"/>
</dbReference>
<dbReference type="PANTHER" id="PTHR24221:SF654">
    <property type="entry name" value="ATP-BINDING CASSETTE SUB-FAMILY B MEMBER 6"/>
    <property type="match status" value="1"/>
</dbReference>
<evidence type="ECO:0000256" key="5">
    <source>
        <dbReference type="ARBA" id="ARBA00022989"/>
    </source>
</evidence>
<keyword evidence="5 7" id="KW-1133">Transmembrane helix</keyword>
<dbReference type="InterPro" id="IPR039421">
    <property type="entry name" value="Type_1_exporter"/>
</dbReference>
<dbReference type="GO" id="GO:0140359">
    <property type="term" value="F:ABC-type transporter activity"/>
    <property type="evidence" value="ECO:0007669"/>
    <property type="project" value="InterPro"/>
</dbReference>
<feature type="transmembrane region" description="Helical" evidence="7">
    <location>
        <begin position="75"/>
        <end position="96"/>
    </location>
</feature>
<evidence type="ECO:0000256" key="4">
    <source>
        <dbReference type="ARBA" id="ARBA00022840"/>
    </source>
</evidence>
<feature type="domain" description="ABC transmembrane type-1" evidence="9">
    <location>
        <begin position="21"/>
        <end position="290"/>
    </location>
</feature>
<dbReference type="GO" id="GO:0034040">
    <property type="term" value="F:ATPase-coupled lipid transmembrane transporter activity"/>
    <property type="evidence" value="ECO:0007669"/>
    <property type="project" value="TreeGrafter"/>
</dbReference>
<evidence type="ECO:0000256" key="6">
    <source>
        <dbReference type="ARBA" id="ARBA00023136"/>
    </source>
</evidence>
<dbReference type="AlphaFoldDB" id="A0A939DC59"/>
<dbReference type="Pfam" id="PF00664">
    <property type="entry name" value="ABC_membrane"/>
    <property type="match status" value="1"/>
</dbReference>
<evidence type="ECO:0000256" key="3">
    <source>
        <dbReference type="ARBA" id="ARBA00022741"/>
    </source>
</evidence>
<dbReference type="PROSITE" id="PS50893">
    <property type="entry name" value="ABC_TRANSPORTER_2"/>
    <property type="match status" value="1"/>
</dbReference>
<dbReference type="GO" id="GO:0005524">
    <property type="term" value="F:ATP binding"/>
    <property type="evidence" value="ECO:0007669"/>
    <property type="project" value="UniProtKB-KW"/>
</dbReference>
<dbReference type="Gene3D" id="3.40.50.300">
    <property type="entry name" value="P-loop containing nucleotide triphosphate hydrolases"/>
    <property type="match status" value="1"/>
</dbReference>
<keyword evidence="6 7" id="KW-0472">Membrane</keyword>
<dbReference type="PANTHER" id="PTHR24221">
    <property type="entry name" value="ATP-BINDING CASSETTE SUB-FAMILY B"/>
    <property type="match status" value="1"/>
</dbReference>
<dbReference type="InterPro" id="IPR003593">
    <property type="entry name" value="AAA+_ATPase"/>
</dbReference>
<keyword evidence="3" id="KW-0547">Nucleotide-binding</keyword>
<keyword evidence="11" id="KW-1185">Reference proteome</keyword>
<feature type="transmembrane region" description="Helical" evidence="7">
    <location>
        <begin position="181"/>
        <end position="198"/>
    </location>
</feature>
<evidence type="ECO:0000259" key="9">
    <source>
        <dbReference type="PROSITE" id="PS50929"/>
    </source>
</evidence>
<reference evidence="10" key="1">
    <citation type="submission" date="2021-02" db="EMBL/GenBank/DDBJ databases">
        <title>PHA producing bacteria isolated from coastal sediment in Guangdong, Shenzhen.</title>
        <authorList>
            <person name="Zheng W."/>
            <person name="Yu S."/>
            <person name="Huang Y."/>
        </authorList>
    </citation>
    <scope>NUCLEOTIDE SEQUENCE</scope>
    <source>
        <strain evidence="10">TN14-10</strain>
    </source>
</reference>
<dbReference type="GO" id="GO:0016887">
    <property type="term" value="F:ATP hydrolysis activity"/>
    <property type="evidence" value="ECO:0007669"/>
    <property type="project" value="InterPro"/>
</dbReference>
<dbReference type="Gene3D" id="1.20.1560.10">
    <property type="entry name" value="ABC transporter type 1, transmembrane domain"/>
    <property type="match status" value="1"/>
</dbReference>
<name>A0A939DC59_9GAMM</name>
<dbReference type="InterPro" id="IPR003439">
    <property type="entry name" value="ABC_transporter-like_ATP-bd"/>
</dbReference>
<gene>
    <name evidence="10" type="ORF">JYP50_02710</name>
</gene>
<feature type="domain" description="ABC transporter" evidence="8">
    <location>
        <begin position="355"/>
        <end position="582"/>
    </location>
</feature>
<dbReference type="EMBL" id="JAFKCZ010000002">
    <property type="protein sequence ID" value="MBN7795485.1"/>
    <property type="molecule type" value="Genomic_DNA"/>
</dbReference>
<dbReference type="PROSITE" id="PS50929">
    <property type="entry name" value="ABC_TM1F"/>
    <property type="match status" value="1"/>
</dbReference>
<dbReference type="InterPro" id="IPR011527">
    <property type="entry name" value="ABC1_TM_dom"/>
</dbReference>
<sequence length="583" mass="64527">MIDSLNKLWRIFLPSERRKVLWMLLLVVVMAGVETLGVLSITPFLSVLGRPEVIEENPVLSAAYDYLDFTSNQDFVVALGLASIILVVGSSAFKIVTQHLINRFVHLQRHILSARLLSKYLQQPYEFFLDRNPAVLSKNVLSEVDQLVFELIKPLSQLVAQGAIVVCMGFLILLYDPLMAVGIVGFVVLIYVVIYRVFRTWLEGIGKERREANGKRYQACSEVLGGIKDVKVTQSTSSYQRKFDISSRLFSRHTAANETLNQSPLYLVEAAAYGGLIVIALVLLIRSDDIAYVLPILGLYGFSAYRMLPAAQIMFRGFAKLKFNMASLDAIYEDLALPSAIETSSNSPMALSKEIKISDVRYAYPTASDKPVLENFNLTIPVNSCVGIVGKSGSGKSTLMDVLLGLLTPQSGEVLIDGTPLGPENIQSWQRSVGYVPQHIYLADASIKENIAFGVPLPDINMPRVERAARAAQLHEFVLSELEAGYDTMVGDRGVRLSGGQCQRVGIARALYRNPVILLLDEATSALDGETEDSLGASVRELYGMKTIVLISHREASLVQCDELVDIQYERKGKRHPLITHQR</sequence>
<evidence type="ECO:0000256" key="2">
    <source>
        <dbReference type="ARBA" id="ARBA00022692"/>
    </source>
</evidence>
<evidence type="ECO:0000259" key="8">
    <source>
        <dbReference type="PROSITE" id="PS50893"/>
    </source>
</evidence>
<dbReference type="InterPro" id="IPR017871">
    <property type="entry name" value="ABC_transporter-like_CS"/>
</dbReference>
<accession>A0A939DC59</accession>
<dbReference type="Pfam" id="PF00005">
    <property type="entry name" value="ABC_tran"/>
    <property type="match status" value="1"/>
</dbReference>
<protein>
    <submittedName>
        <fullName evidence="10">ABC transporter ATP-binding protein</fullName>
    </submittedName>
</protein>
<dbReference type="PROSITE" id="PS00211">
    <property type="entry name" value="ABC_TRANSPORTER_1"/>
    <property type="match status" value="1"/>
</dbReference>
<keyword evidence="4 10" id="KW-0067">ATP-binding</keyword>
<keyword evidence="2 7" id="KW-0812">Transmembrane</keyword>
<comment type="caution">
    <text evidence="10">The sequence shown here is derived from an EMBL/GenBank/DDBJ whole genome shotgun (WGS) entry which is preliminary data.</text>
</comment>
<feature type="transmembrane region" description="Helical" evidence="7">
    <location>
        <begin position="20"/>
        <end position="41"/>
    </location>
</feature>
<dbReference type="RefSeq" id="WP_206558939.1">
    <property type="nucleotide sequence ID" value="NZ_JAFKCZ010000002.1"/>
</dbReference>
<dbReference type="SMART" id="SM00382">
    <property type="entry name" value="AAA"/>
    <property type="match status" value="1"/>
</dbReference>
<comment type="subcellular location">
    <subcellularLocation>
        <location evidence="1">Cell membrane</location>
        <topology evidence="1">Multi-pass membrane protein</topology>
    </subcellularLocation>
</comment>